<name>A0A565AZE7_9BRAS</name>
<accession>A0A565AZE7</accession>
<evidence type="ECO:0000313" key="1">
    <source>
        <dbReference type="EMBL" id="VVA94778.1"/>
    </source>
</evidence>
<gene>
    <name evidence="1" type="ORF">ANE_LOCUS5223</name>
</gene>
<dbReference type="Proteomes" id="UP000489600">
    <property type="component" value="Unassembled WGS sequence"/>
</dbReference>
<dbReference type="PANTHER" id="PTHR10151:SF110">
    <property type="entry name" value="ALKALINE-PHOSPHATASE-LIKE FAMILY PROTEIN"/>
    <property type="match status" value="1"/>
</dbReference>
<dbReference type="PANTHER" id="PTHR10151">
    <property type="entry name" value="ECTONUCLEOTIDE PYROPHOSPHATASE/PHOSPHODIESTERASE"/>
    <property type="match status" value="1"/>
</dbReference>
<dbReference type="GO" id="GO:0005773">
    <property type="term" value="C:vacuole"/>
    <property type="evidence" value="ECO:0007669"/>
    <property type="project" value="TreeGrafter"/>
</dbReference>
<comment type="caution">
    <text evidence="1">The sequence shown here is derived from an EMBL/GenBank/DDBJ whole genome shotgun (WGS) entry which is preliminary data.</text>
</comment>
<proteinExistence type="predicted"/>
<dbReference type="SUPFAM" id="SSF53649">
    <property type="entry name" value="Alkaline phosphatase-like"/>
    <property type="match status" value="1"/>
</dbReference>
<dbReference type="AlphaFoldDB" id="A0A565AZE7"/>
<sequence length="76" mass="8555">MMNLCLGYDNKYFSMRSIFIGHGPRFKSGKKVPSFENVQIYNVVAEILGLRPTSNNGSSLFSRNILSNFGKTGKFE</sequence>
<dbReference type="Gene3D" id="3.40.720.10">
    <property type="entry name" value="Alkaline Phosphatase, subunit A"/>
    <property type="match status" value="1"/>
</dbReference>
<dbReference type="InterPro" id="IPR017850">
    <property type="entry name" value="Alkaline_phosphatase_core_sf"/>
</dbReference>
<organism evidence="1 2">
    <name type="scientific">Arabis nemorensis</name>
    <dbReference type="NCBI Taxonomy" id="586526"/>
    <lineage>
        <taxon>Eukaryota</taxon>
        <taxon>Viridiplantae</taxon>
        <taxon>Streptophyta</taxon>
        <taxon>Embryophyta</taxon>
        <taxon>Tracheophyta</taxon>
        <taxon>Spermatophyta</taxon>
        <taxon>Magnoliopsida</taxon>
        <taxon>eudicotyledons</taxon>
        <taxon>Gunneridae</taxon>
        <taxon>Pentapetalae</taxon>
        <taxon>rosids</taxon>
        <taxon>malvids</taxon>
        <taxon>Brassicales</taxon>
        <taxon>Brassicaceae</taxon>
        <taxon>Arabideae</taxon>
        <taxon>Arabis</taxon>
    </lineage>
</organism>
<keyword evidence="2" id="KW-1185">Reference proteome</keyword>
<dbReference type="OrthoDB" id="1046952at2759"/>
<dbReference type="EMBL" id="CABITT030000002">
    <property type="protein sequence ID" value="VVA94778.1"/>
    <property type="molecule type" value="Genomic_DNA"/>
</dbReference>
<reference evidence="1" key="1">
    <citation type="submission" date="2019-07" db="EMBL/GenBank/DDBJ databases">
        <authorList>
            <person name="Dittberner H."/>
        </authorList>
    </citation>
    <scope>NUCLEOTIDE SEQUENCE [LARGE SCALE GENOMIC DNA]</scope>
</reference>
<protein>
    <submittedName>
        <fullName evidence="1">Uncharacterized protein</fullName>
    </submittedName>
</protein>
<evidence type="ECO:0000313" key="2">
    <source>
        <dbReference type="Proteomes" id="UP000489600"/>
    </source>
</evidence>